<accession>A0A2R4G361</accession>
<keyword evidence="1" id="KW-1133">Transmembrane helix</keyword>
<sequence length="110" mass="11416">MIAGAGAFAVVAILMGLGVLALPWWTPLAVFAVGVGVALPFEAANVYGHAVAGVSPTARILPCVRLRDRPDGPRGGVDARDHGRRVSDGRAGVVVFLWSLASIVLNAFDR</sequence>
<feature type="transmembrane region" description="Helical" evidence="1">
    <location>
        <begin position="91"/>
        <end position="108"/>
    </location>
</feature>
<evidence type="ECO:0000313" key="3">
    <source>
        <dbReference type="Proteomes" id="UP000241454"/>
    </source>
</evidence>
<organism evidence="2 3">
    <name type="scientific">Bifidobacterium adolescentis</name>
    <dbReference type="NCBI Taxonomy" id="1680"/>
    <lineage>
        <taxon>Bacteria</taxon>
        <taxon>Bacillati</taxon>
        <taxon>Actinomycetota</taxon>
        <taxon>Actinomycetes</taxon>
        <taxon>Bifidobacteriales</taxon>
        <taxon>Bifidobacteriaceae</taxon>
        <taxon>Bifidobacterium</taxon>
    </lineage>
</organism>
<proteinExistence type="predicted"/>
<feature type="transmembrane region" description="Helical" evidence="1">
    <location>
        <begin position="7"/>
        <end position="25"/>
    </location>
</feature>
<keyword evidence="1" id="KW-0472">Membrane</keyword>
<name>A0A2R4G361_BIFAD</name>
<reference evidence="2 3" key="1">
    <citation type="submission" date="2018-03" db="EMBL/GenBank/DDBJ databases">
        <authorList>
            <person name="Keele B.F."/>
        </authorList>
    </citation>
    <scope>NUCLEOTIDE SEQUENCE [LARGE SCALE GENOMIC DNA]</scope>
    <source>
        <strain evidence="2 3">1-11</strain>
    </source>
</reference>
<gene>
    <name evidence="2" type="ORF">C8077_04780</name>
</gene>
<dbReference type="EMBL" id="CP028341">
    <property type="protein sequence ID" value="AVT45295.1"/>
    <property type="molecule type" value="Genomic_DNA"/>
</dbReference>
<dbReference type="Proteomes" id="UP000241454">
    <property type="component" value="Chromosome"/>
</dbReference>
<dbReference type="AlphaFoldDB" id="A0A2R4G361"/>
<protein>
    <submittedName>
        <fullName evidence="2">Uncharacterized protein</fullName>
    </submittedName>
</protein>
<evidence type="ECO:0000313" key="2">
    <source>
        <dbReference type="EMBL" id="AVT45295.1"/>
    </source>
</evidence>
<keyword evidence="1" id="KW-0812">Transmembrane</keyword>
<evidence type="ECO:0000256" key="1">
    <source>
        <dbReference type="SAM" id="Phobius"/>
    </source>
</evidence>